<protein>
    <submittedName>
        <fullName evidence="3">Uncharacterized protein</fullName>
    </submittedName>
</protein>
<gene>
    <name evidence="3" type="ORF">MACJ_002666</name>
</gene>
<dbReference type="Pfam" id="PF04385">
    <property type="entry name" value="FAINT"/>
    <property type="match status" value="2"/>
</dbReference>
<dbReference type="OrthoDB" id="10568620at2759"/>
<feature type="coiled-coil region" evidence="1">
    <location>
        <begin position="589"/>
        <end position="642"/>
    </location>
</feature>
<organism evidence="3 4">
    <name type="scientific">Theileria orientalis</name>
    <dbReference type="NCBI Taxonomy" id="68886"/>
    <lineage>
        <taxon>Eukaryota</taxon>
        <taxon>Sar</taxon>
        <taxon>Alveolata</taxon>
        <taxon>Apicomplexa</taxon>
        <taxon>Aconoidasida</taxon>
        <taxon>Piroplasmida</taxon>
        <taxon>Theileriidae</taxon>
        <taxon>Theileria</taxon>
    </lineage>
</organism>
<dbReference type="Proteomes" id="UP000244803">
    <property type="component" value="Chromosome 4"/>
</dbReference>
<accession>A0A976M6H7</accession>
<feature type="compositionally biased region" description="Low complexity" evidence="2">
    <location>
        <begin position="940"/>
        <end position="956"/>
    </location>
</feature>
<sequence length="1330" mass="147033">MSSKENNTVTYQLEKTGEYECVSVVKEEDNPEKGFIKCTHTPSKGNTGLNSCIQYNNGDLMSLSNTKPIESVQNQIYKSIIVFFCISKKLGKNKDNEKDCVPLLVELNKEGAYGPEYYVHRRYSNNSEKSYWVELSGLLKDILPQLGLGTNIKQFGFYLLRALLGNIGVIIKNPRKISDETLNKIQPYQLKKLLEQNVGDIEDNKPLLNFVLFSIKFELSNSIIIFLEKRTNEKYDVSKIKKFIKNKDESTILNTTTTVSFHDKEFNQEEEKEKEEHDENEEEDEDEESDDEEDEEGDEDLHITPFKYYTHKVTEKNRELSPKKENKIEIAFFILDVKIETYNKNGTEIECVYYEENDDKVYVFFYDEDPRPLLVVYQNKAFRPKNPDSYYTKWVSLEIEKFEGATIKNNTKLKDILFEIAYELNPVKLEINDHGHHAGAKYIIQRYYKAKKIANIETEVFGDDMNCHKEYTHQAGSPDHPLGEISHNGNKLFNTYQEYKNSVLSKKGHMFPYNVTVYYYMYDYKHLYPLMIELHHVFSFDADGYKNSTDEFYKLSDISNNKSLKWVKISDDSGEGGQNQSDKNFLDEIKRLNEENREYINGLSDSEDLGHSEESPTYKELAAVMEKKLKEIRENLQIVYEKKPKNLILATANNCREETNVLAIVGAVSSLESSGTSASANPSPVKGADSNSKTGVELSLEATTSTNEFNYKKDGKIVTYTAKDSFSFKSVKTSNTTVWSTTNASEYATKVVLNGKGKKQKEVTIHLPNNTTKVFKKEDKNSPWNEVTQEGNQPSGQPASGTPTSVSTNQTSVGSTDGTHVTSPLSNGVSQAHKAPDGSGSVATPATNLTGSSPSTPSARVSTGGTHTSANASGTGRGRGRGSPGSGVANPGISGGARTGGAAALTGGQPAGANANATAKGASGTDKSGDVSSLLTAPATNLSESSPSTPSDSSNEGKASVDSYQFASIYENHFPSAAFTHPGLDFESDEGEAKAEGVEAESAAPASEDAGKASGEPAEASSTVPAPEDSGAKPAETTPAVPVSTPAPTHVTPVKEEAAPPVELKLFKDDGNGNAVEMVETTDYEWKDFSGCHRYGFKEGVQCVKVMFGSHEVWKKGDKGVNEPKSVSYNSDEHNILVFDDKKFVFYKKDNSGNWVHDSTIDITSSGSSDLSKLLLSSVPVKLFKNDPSDSSKIVEMESSSYDVKGTLKHTTYMFKEDAICSLVKCDDKEVWKTGENDINSPKFVTYYNNWNNTIAIGDGKKAVFYHLGDSDWKHLSTIAYKTVGNSDELVVNFNGKSFNYKKGPDGKWEYEKTGDSTSSTTNGSTETTT</sequence>
<evidence type="ECO:0000313" key="3">
    <source>
        <dbReference type="EMBL" id="UKJ89415.2"/>
    </source>
</evidence>
<feature type="compositionally biased region" description="Polar residues" evidence="2">
    <location>
        <begin position="930"/>
        <end position="939"/>
    </location>
</feature>
<keyword evidence="1" id="KW-0175">Coiled coil</keyword>
<feature type="compositionally biased region" description="Basic and acidic residues" evidence="2">
    <location>
        <begin position="1303"/>
        <end position="1315"/>
    </location>
</feature>
<feature type="compositionally biased region" description="Basic and acidic residues" evidence="2">
    <location>
        <begin position="261"/>
        <end position="277"/>
    </location>
</feature>
<dbReference type="InterPro" id="IPR007480">
    <property type="entry name" value="DUF529"/>
</dbReference>
<dbReference type="EMBL" id="CP056067">
    <property type="protein sequence ID" value="UKJ89415.2"/>
    <property type="molecule type" value="Genomic_DNA"/>
</dbReference>
<feature type="region of interest" description="Disordered" evidence="2">
    <location>
        <begin position="673"/>
        <end position="692"/>
    </location>
</feature>
<feature type="compositionally biased region" description="Polar residues" evidence="2">
    <location>
        <begin position="782"/>
        <end position="830"/>
    </location>
</feature>
<evidence type="ECO:0000256" key="1">
    <source>
        <dbReference type="SAM" id="Coils"/>
    </source>
</evidence>
<feature type="compositionally biased region" description="Low complexity" evidence="2">
    <location>
        <begin position="1316"/>
        <end position="1330"/>
    </location>
</feature>
<feature type="region of interest" description="Disordered" evidence="2">
    <location>
        <begin position="1302"/>
        <end position="1330"/>
    </location>
</feature>
<feature type="region of interest" description="Disordered" evidence="2">
    <location>
        <begin position="980"/>
        <end position="1058"/>
    </location>
</feature>
<feature type="compositionally biased region" description="Gly residues" evidence="2">
    <location>
        <begin position="875"/>
        <end position="885"/>
    </location>
</feature>
<feature type="region of interest" description="Disordered" evidence="2">
    <location>
        <begin position="259"/>
        <end position="301"/>
    </location>
</feature>
<reference evidence="3" key="1">
    <citation type="submission" date="2022-07" db="EMBL/GenBank/DDBJ databases">
        <title>Evaluation of T. orientalis genome assembly methods using nanopore sequencing and analysis of variation between genomes.</title>
        <authorList>
            <person name="Yam J."/>
            <person name="Micallef M.L."/>
            <person name="Liu M."/>
            <person name="Djordjevic S.P."/>
            <person name="Bogema D.R."/>
            <person name="Jenkins C."/>
        </authorList>
    </citation>
    <scope>NUCLEOTIDE SEQUENCE</scope>
    <source>
        <strain evidence="3">Fish Creek</strain>
    </source>
</reference>
<feature type="region of interest" description="Disordered" evidence="2">
    <location>
        <begin position="768"/>
        <end position="959"/>
    </location>
</feature>
<feature type="compositionally biased region" description="Low complexity" evidence="2">
    <location>
        <begin position="1034"/>
        <end position="1052"/>
    </location>
</feature>
<feature type="compositionally biased region" description="Acidic residues" evidence="2">
    <location>
        <begin position="278"/>
        <end position="299"/>
    </location>
</feature>
<proteinExistence type="predicted"/>
<feature type="compositionally biased region" description="Low complexity" evidence="2">
    <location>
        <begin position="900"/>
        <end position="925"/>
    </location>
</feature>
<name>A0A976M6H7_THEOR</name>
<evidence type="ECO:0000313" key="4">
    <source>
        <dbReference type="Proteomes" id="UP000244803"/>
    </source>
</evidence>
<feature type="compositionally biased region" description="Polar residues" evidence="2">
    <location>
        <begin position="841"/>
        <end position="872"/>
    </location>
</feature>
<evidence type="ECO:0000256" key="2">
    <source>
        <dbReference type="SAM" id="MobiDB-lite"/>
    </source>
</evidence>